<dbReference type="Proteomes" id="UP000181909">
    <property type="component" value="Unassembled WGS sequence"/>
</dbReference>
<dbReference type="InterPro" id="IPR049053">
    <property type="entry name" value="AFCA-like_C"/>
</dbReference>
<evidence type="ECO:0000313" key="4">
    <source>
        <dbReference type="Proteomes" id="UP000181909"/>
    </source>
</evidence>
<dbReference type="GO" id="GO:0005975">
    <property type="term" value="P:carbohydrate metabolic process"/>
    <property type="evidence" value="ECO:0007669"/>
    <property type="project" value="InterPro"/>
</dbReference>
<dbReference type="InterPro" id="IPR008928">
    <property type="entry name" value="6-hairpin_glycosidase_sf"/>
</dbReference>
<dbReference type="PANTHER" id="PTHR31084:SF0">
    <property type="entry name" value="ALPHA-L-FUCOSIDASE 2"/>
    <property type="match status" value="1"/>
</dbReference>
<sequence>MRRAREGPDGRLHLPRTRSPEYANAADCTYDLSLIRWGVRTLSASAKLLRNDDPRLGRWQDIERRLAPYAEDPAAGVMIGKDVPLAGSHRHHSHLLWLYPLRERSWDRAGDREVMRRSMDHWVSMQQLWHGRVAQSHEGVVKVFPSVSERWADASIASLRAQGAFLVDADRSGGATRWVRVHSEAGAPLTLDHSIRGGIEVRDAHGRTLHWWETGPGRITLALPRGGTAVVTPQGSRRPRTDPRDVPSNGDWTRWGLPG</sequence>
<dbReference type="InterPro" id="IPR012341">
    <property type="entry name" value="6hp_glycosidase-like_sf"/>
</dbReference>
<accession>A0A1K1TWL0</accession>
<dbReference type="EMBL" id="FPJO01000001">
    <property type="protein sequence ID" value="SFX04904.1"/>
    <property type="molecule type" value="Genomic_DNA"/>
</dbReference>
<name>A0A1K1TWL0_STRAR</name>
<dbReference type="PANTHER" id="PTHR31084">
    <property type="entry name" value="ALPHA-L-FUCOSIDASE 2"/>
    <property type="match status" value="1"/>
</dbReference>
<feature type="region of interest" description="Disordered" evidence="1">
    <location>
        <begin position="228"/>
        <end position="259"/>
    </location>
</feature>
<organism evidence="3 4">
    <name type="scientific">Streptomyces atratus</name>
    <dbReference type="NCBI Taxonomy" id="1893"/>
    <lineage>
        <taxon>Bacteria</taxon>
        <taxon>Bacillati</taxon>
        <taxon>Actinomycetota</taxon>
        <taxon>Actinomycetes</taxon>
        <taxon>Kitasatosporales</taxon>
        <taxon>Streptomycetaceae</taxon>
        <taxon>Streptomyces</taxon>
    </lineage>
</organism>
<dbReference type="Pfam" id="PF21307">
    <property type="entry name" value="Glyco_hydro_95_C"/>
    <property type="match status" value="1"/>
</dbReference>
<reference evidence="3 4" key="1">
    <citation type="submission" date="2016-11" db="EMBL/GenBank/DDBJ databases">
        <authorList>
            <person name="Jaros S."/>
            <person name="Januszkiewicz K."/>
            <person name="Wedrychowicz H."/>
        </authorList>
    </citation>
    <scope>NUCLEOTIDE SEQUENCE [LARGE SCALE GENOMIC DNA]</scope>
    <source>
        <strain evidence="3 4">OK807</strain>
    </source>
</reference>
<dbReference type="RefSeq" id="WP_072483201.1">
    <property type="nucleotide sequence ID" value="NZ_CP108276.1"/>
</dbReference>
<evidence type="ECO:0000313" key="3">
    <source>
        <dbReference type="EMBL" id="SFX04904.1"/>
    </source>
</evidence>
<dbReference type="SUPFAM" id="SSF48208">
    <property type="entry name" value="Six-hairpin glycosidases"/>
    <property type="match status" value="1"/>
</dbReference>
<gene>
    <name evidence="3" type="ORF">SAMN02787144_1001287</name>
</gene>
<proteinExistence type="predicted"/>
<evidence type="ECO:0000259" key="2">
    <source>
        <dbReference type="Pfam" id="PF21307"/>
    </source>
</evidence>
<dbReference type="OrthoDB" id="9816459at2"/>
<protein>
    <recommendedName>
        <fullName evidence="2">Alpha fucosidase A-like C-terminal domain-containing protein</fullName>
    </recommendedName>
</protein>
<dbReference type="GO" id="GO:0004560">
    <property type="term" value="F:alpha-L-fucosidase activity"/>
    <property type="evidence" value="ECO:0007669"/>
    <property type="project" value="TreeGrafter"/>
</dbReference>
<evidence type="ECO:0000256" key="1">
    <source>
        <dbReference type="SAM" id="MobiDB-lite"/>
    </source>
</evidence>
<dbReference type="STRING" id="1893.SAMN02787144_1001287"/>
<feature type="domain" description="Alpha fucosidase A-like C-terminal" evidence="2">
    <location>
        <begin position="135"/>
        <end position="203"/>
    </location>
</feature>
<dbReference type="Gene3D" id="1.50.10.10">
    <property type="match status" value="1"/>
</dbReference>
<dbReference type="AlphaFoldDB" id="A0A1K1TWL0"/>